<protein>
    <submittedName>
        <fullName evidence="5">Low molecular weight protein arginine phosphatase</fullName>
    </submittedName>
</protein>
<dbReference type="Proteomes" id="UP001056500">
    <property type="component" value="Chromosome"/>
</dbReference>
<dbReference type="EMBL" id="CP098755">
    <property type="protein sequence ID" value="USG65426.1"/>
    <property type="molecule type" value="Genomic_DNA"/>
</dbReference>
<dbReference type="Gene3D" id="3.40.50.2300">
    <property type="match status" value="1"/>
</dbReference>
<dbReference type="Pfam" id="PF01451">
    <property type="entry name" value="LMWPc"/>
    <property type="match status" value="1"/>
</dbReference>
<gene>
    <name evidence="5" type="ORF">NDK47_25530</name>
</gene>
<sequence length="154" mass="17151">MKRILFVCTGNTCRSPMAEALFRARVKAAGSEWEVRSAGVAAYDGQPASPQAVEVMEEYGITHDHQASRVNSELINWADVILTMTGSHKSLVVNYFPDAQSKVYTLMEFVGVEGLGDIADPFGGSVEEYRRCAQELDHLLDRLWAQLEKGEQKR</sequence>
<evidence type="ECO:0000313" key="5">
    <source>
        <dbReference type="EMBL" id="USG65426.1"/>
    </source>
</evidence>
<keyword evidence="3" id="KW-0904">Protein phosphatase</keyword>
<dbReference type="PANTHER" id="PTHR11717">
    <property type="entry name" value="LOW MOLECULAR WEIGHT PROTEIN TYROSINE PHOSPHATASE"/>
    <property type="match status" value="1"/>
</dbReference>
<organism evidence="5 6">
    <name type="scientific">Brevibacillus ruminantium</name>
    <dbReference type="NCBI Taxonomy" id="2950604"/>
    <lineage>
        <taxon>Bacteria</taxon>
        <taxon>Bacillati</taxon>
        <taxon>Bacillota</taxon>
        <taxon>Bacilli</taxon>
        <taxon>Bacillales</taxon>
        <taxon>Paenibacillaceae</taxon>
        <taxon>Brevibacillus</taxon>
    </lineage>
</organism>
<accession>A0ABY4WLA0</accession>
<dbReference type="SUPFAM" id="SSF52788">
    <property type="entry name" value="Phosphotyrosine protein phosphatases I"/>
    <property type="match status" value="1"/>
</dbReference>
<reference evidence="5" key="1">
    <citation type="submission" date="2022-06" db="EMBL/GenBank/DDBJ databases">
        <title>Genome sequencing of Brevibacillus sp. BB3-R1.</title>
        <authorList>
            <person name="Heo J."/>
            <person name="Lee D."/>
            <person name="Won M."/>
            <person name="Han B.-H."/>
            <person name="Hong S.-B."/>
            <person name="Kwon S.-W."/>
        </authorList>
    </citation>
    <scope>NUCLEOTIDE SEQUENCE</scope>
    <source>
        <strain evidence="5">BB3-R1</strain>
    </source>
</reference>
<evidence type="ECO:0000256" key="3">
    <source>
        <dbReference type="ARBA" id="ARBA00022912"/>
    </source>
</evidence>
<dbReference type="InterPro" id="IPR050438">
    <property type="entry name" value="LMW_PTPase"/>
</dbReference>
<proteinExistence type="inferred from homology"/>
<dbReference type="PRINTS" id="PR00719">
    <property type="entry name" value="LMWPTPASE"/>
</dbReference>
<dbReference type="InterPro" id="IPR017867">
    <property type="entry name" value="Tyr_phospatase_low_mol_wt"/>
</dbReference>
<name>A0ABY4WLA0_9BACL</name>
<keyword evidence="2" id="KW-0378">Hydrolase</keyword>
<comment type="similarity">
    <text evidence="1">Belongs to the low molecular weight phosphotyrosine protein phosphatase family.</text>
</comment>
<dbReference type="PANTHER" id="PTHR11717:SF31">
    <property type="entry name" value="LOW MOLECULAR WEIGHT PROTEIN-TYROSINE-PHOSPHATASE ETP-RELATED"/>
    <property type="match status" value="1"/>
</dbReference>
<dbReference type="CDD" id="cd16344">
    <property type="entry name" value="LMWPAP"/>
    <property type="match status" value="1"/>
</dbReference>
<evidence type="ECO:0000256" key="1">
    <source>
        <dbReference type="ARBA" id="ARBA00011063"/>
    </source>
</evidence>
<evidence type="ECO:0000313" key="6">
    <source>
        <dbReference type="Proteomes" id="UP001056500"/>
    </source>
</evidence>
<evidence type="ECO:0000259" key="4">
    <source>
        <dbReference type="SMART" id="SM00226"/>
    </source>
</evidence>
<evidence type="ECO:0000256" key="2">
    <source>
        <dbReference type="ARBA" id="ARBA00022801"/>
    </source>
</evidence>
<dbReference type="RefSeq" id="WP_251872510.1">
    <property type="nucleotide sequence ID" value="NZ_CP098755.1"/>
</dbReference>
<feature type="domain" description="Phosphotyrosine protein phosphatase I" evidence="4">
    <location>
        <begin position="2"/>
        <end position="146"/>
    </location>
</feature>
<dbReference type="InterPro" id="IPR023485">
    <property type="entry name" value="Ptyr_pPase"/>
</dbReference>
<dbReference type="SMART" id="SM00226">
    <property type="entry name" value="LMWPc"/>
    <property type="match status" value="1"/>
</dbReference>
<keyword evidence="6" id="KW-1185">Reference proteome</keyword>
<dbReference type="InterPro" id="IPR036196">
    <property type="entry name" value="Ptyr_pPase_sf"/>
</dbReference>